<keyword evidence="3 6" id="KW-0597">Phosphoprotein</keyword>
<dbReference type="GO" id="GO:0000155">
    <property type="term" value="F:phosphorelay sensor kinase activity"/>
    <property type="evidence" value="ECO:0007669"/>
    <property type="project" value="InterPro"/>
</dbReference>
<dbReference type="InterPro" id="IPR036890">
    <property type="entry name" value="HATPase_C_sf"/>
</dbReference>
<evidence type="ECO:0000313" key="9">
    <source>
        <dbReference type="EMBL" id="PSG92586.1"/>
    </source>
</evidence>
<evidence type="ECO:0000256" key="6">
    <source>
        <dbReference type="PROSITE-ProRule" id="PRU00169"/>
    </source>
</evidence>
<keyword evidence="10" id="KW-1185">Reference proteome</keyword>
<dbReference type="InterPro" id="IPR036097">
    <property type="entry name" value="HisK_dim/P_sf"/>
</dbReference>
<name>A0A2T1NIC8_9FLAO</name>
<proteinExistence type="predicted"/>
<dbReference type="Proteomes" id="UP000238430">
    <property type="component" value="Unassembled WGS sequence"/>
</dbReference>
<feature type="domain" description="Response regulatory" evidence="8">
    <location>
        <begin position="386"/>
        <end position="507"/>
    </location>
</feature>
<comment type="catalytic activity">
    <reaction evidence="1">
        <text>ATP + protein L-histidine = ADP + protein N-phospho-L-histidine.</text>
        <dbReference type="EC" id="2.7.13.3"/>
    </reaction>
</comment>
<evidence type="ECO:0000256" key="2">
    <source>
        <dbReference type="ARBA" id="ARBA00012438"/>
    </source>
</evidence>
<dbReference type="CDD" id="cd00082">
    <property type="entry name" value="HisKA"/>
    <property type="match status" value="1"/>
</dbReference>
<dbReference type="EC" id="2.7.13.3" evidence="2"/>
<dbReference type="PROSITE" id="PS50110">
    <property type="entry name" value="RESPONSE_REGULATORY"/>
    <property type="match status" value="1"/>
</dbReference>
<dbReference type="OrthoDB" id="9816309at2"/>
<dbReference type="PANTHER" id="PTHR43047">
    <property type="entry name" value="TWO-COMPONENT HISTIDINE PROTEIN KINASE"/>
    <property type="match status" value="1"/>
</dbReference>
<evidence type="ECO:0000313" key="10">
    <source>
        <dbReference type="Proteomes" id="UP000238430"/>
    </source>
</evidence>
<dbReference type="InterPro" id="IPR011006">
    <property type="entry name" value="CheY-like_superfamily"/>
</dbReference>
<dbReference type="AlphaFoldDB" id="A0A2T1NIC8"/>
<evidence type="ECO:0000256" key="1">
    <source>
        <dbReference type="ARBA" id="ARBA00000085"/>
    </source>
</evidence>
<dbReference type="PRINTS" id="PR00344">
    <property type="entry name" value="BCTRLSENSOR"/>
</dbReference>
<dbReference type="SUPFAM" id="SSF52172">
    <property type="entry name" value="CheY-like"/>
    <property type="match status" value="1"/>
</dbReference>
<evidence type="ECO:0000256" key="4">
    <source>
        <dbReference type="ARBA" id="ARBA00022679"/>
    </source>
</evidence>
<dbReference type="GO" id="GO:0005886">
    <property type="term" value="C:plasma membrane"/>
    <property type="evidence" value="ECO:0007669"/>
    <property type="project" value="TreeGrafter"/>
</dbReference>
<organism evidence="9 10">
    <name type="scientific">Mesoflavibacter zeaxanthinifaciens subsp. sabulilitoris</name>
    <dbReference type="NCBI Taxonomy" id="1520893"/>
    <lineage>
        <taxon>Bacteria</taxon>
        <taxon>Pseudomonadati</taxon>
        <taxon>Bacteroidota</taxon>
        <taxon>Flavobacteriia</taxon>
        <taxon>Flavobacteriales</taxon>
        <taxon>Flavobacteriaceae</taxon>
        <taxon>Mesoflavibacter</taxon>
    </lineage>
</organism>
<dbReference type="SUPFAM" id="SSF47384">
    <property type="entry name" value="Homodimeric domain of signal transducing histidine kinase"/>
    <property type="match status" value="1"/>
</dbReference>
<dbReference type="SMART" id="SM00448">
    <property type="entry name" value="REC"/>
    <property type="match status" value="1"/>
</dbReference>
<evidence type="ECO:0000256" key="3">
    <source>
        <dbReference type="ARBA" id="ARBA00022553"/>
    </source>
</evidence>
<dbReference type="InterPro" id="IPR003661">
    <property type="entry name" value="HisK_dim/P_dom"/>
</dbReference>
<dbReference type="GO" id="GO:0009927">
    <property type="term" value="F:histidine phosphotransfer kinase activity"/>
    <property type="evidence" value="ECO:0007669"/>
    <property type="project" value="TreeGrafter"/>
</dbReference>
<sequence length="508" mass="57703">MLEEYKKNYAQSVNQYLIVDTEGNIKESDDVIFKKIEGKHISDIHPFFESLTATLTEKNKDLVFSCIHLNNEEGNTIITDIIVKTFDGKKPPLIVILDLTVHYNNYQTTAQVRNESVINSQILELKNEYLKEKEAFKNAFIANFNHELRDPITGILTFSEILKKTGLTDEQTNYIKVMDSSTNYLKQLIEDILDISKIESGKAEIILEPFNLHELLDEIAQIHKINSEKKGLEFITDFNSNLPQIVGGDKMKLRQVLSNLLSNAIKFTEVGTITFKASLNQTRARKANIHFEISDTGIGIPEEDQNSIFESFKQLNHSYKYTGSGLGLAIAKHYVELTGNKITVDSTVGKGSTFSTNLNFRIYPSYKLEKSNNEETSFIESDKKYNILLVDDSEITQLSVLKILASKGNYFLDIATKGEDVIPKVTNYDSPVDLILLDIKLPDINGDEVAKLVRKLPEREHKKTPIIALTARVFKDDLKKYKKAGINDVVKKPFDEDTLLTKIREHLK</sequence>
<dbReference type="Pfam" id="PF02518">
    <property type="entry name" value="HATPase_c"/>
    <property type="match status" value="1"/>
</dbReference>
<dbReference type="SMART" id="SM00387">
    <property type="entry name" value="HATPase_c"/>
    <property type="match status" value="1"/>
</dbReference>
<dbReference type="Gene3D" id="3.40.50.2300">
    <property type="match status" value="1"/>
</dbReference>
<comment type="caution">
    <text evidence="9">The sequence shown here is derived from an EMBL/GenBank/DDBJ whole genome shotgun (WGS) entry which is preliminary data.</text>
</comment>
<dbReference type="Gene3D" id="1.10.287.130">
    <property type="match status" value="1"/>
</dbReference>
<dbReference type="CDD" id="cd16922">
    <property type="entry name" value="HATPase_EvgS-ArcB-TorS-like"/>
    <property type="match status" value="1"/>
</dbReference>
<evidence type="ECO:0000259" key="7">
    <source>
        <dbReference type="PROSITE" id="PS50109"/>
    </source>
</evidence>
<feature type="modified residue" description="4-aspartylphosphate" evidence="6">
    <location>
        <position position="438"/>
    </location>
</feature>
<keyword evidence="4" id="KW-0808">Transferase</keyword>
<dbReference type="FunFam" id="3.30.565.10:FF:000010">
    <property type="entry name" value="Sensor histidine kinase RcsC"/>
    <property type="match status" value="1"/>
</dbReference>
<accession>A0A2T1NIC8</accession>
<gene>
    <name evidence="9" type="ORF">C7H61_03845</name>
</gene>
<dbReference type="PROSITE" id="PS50109">
    <property type="entry name" value="HIS_KIN"/>
    <property type="match status" value="1"/>
</dbReference>
<dbReference type="SUPFAM" id="SSF55874">
    <property type="entry name" value="ATPase domain of HSP90 chaperone/DNA topoisomerase II/histidine kinase"/>
    <property type="match status" value="1"/>
</dbReference>
<evidence type="ECO:0000256" key="5">
    <source>
        <dbReference type="ARBA" id="ARBA00022777"/>
    </source>
</evidence>
<evidence type="ECO:0000259" key="8">
    <source>
        <dbReference type="PROSITE" id="PS50110"/>
    </source>
</evidence>
<dbReference type="InterPro" id="IPR005467">
    <property type="entry name" value="His_kinase_dom"/>
</dbReference>
<protein>
    <recommendedName>
        <fullName evidence="2">histidine kinase</fullName>
        <ecNumber evidence="2">2.7.13.3</ecNumber>
    </recommendedName>
</protein>
<dbReference type="Pfam" id="PF00512">
    <property type="entry name" value="HisKA"/>
    <property type="match status" value="1"/>
</dbReference>
<dbReference type="EMBL" id="PXOT01000018">
    <property type="protein sequence ID" value="PSG92586.1"/>
    <property type="molecule type" value="Genomic_DNA"/>
</dbReference>
<dbReference type="InterPro" id="IPR003594">
    <property type="entry name" value="HATPase_dom"/>
</dbReference>
<dbReference type="CDD" id="cd17546">
    <property type="entry name" value="REC_hyHK_CKI1_RcsC-like"/>
    <property type="match status" value="1"/>
</dbReference>
<keyword evidence="5" id="KW-0418">Kinase</keyword>
<reference evidence="9 10" key="1">
    <citation type="submission" date="2018-03" db="EMBL/GenBank/DDBJ databases">
        <title>Mesoflavibacter sp. HG37 and Mesoflavibacter sp. HG96 sp.nov., two marine bacteria isolated from seawater of Western Pacific Ocean.</title>
        <authorList>
            <person name="Cheng H."/>
            <person name="Wu Y.-H."/>
            <person name="Guo L.-L."/>
            <person name="Xu X.-W."/>
        </authorList>
    </citation>
    <scope>NUCLEOTIDE SEQUENCE [LARGE SCALE GENOMIC DNA]</scope>
    <source>
        <strain evidence="9 10">KCTC 42117</strain>
    </source>
</reference>
<dbReference type="Gene3D" id="3.30.565.10">
    <property type="entry name" value="Histidine kinase-like ATPase, C-terminal domain"/>
    <property type="match status" value="1"/>
</dbReference>
<dbReference type="SMART" id="SM00388">
    <property type="entry name" value="HisKA"/>
    <property type="match status" value="1"/>
</dbReference>
<dbReference type="Pfam" id="PF00072">
    <property type="entry name" value="Response_reg"/>
    <property type="match status" value="1"/>
</dbReference>
<feature type="domain" description="Histidine kinase" evidence="7">
    <location>
        <begin position="143"/>
        <end position="362"/>
    </location>
</feature>
<dbReference type="InterPro" id="IPR001789">
    <property type="entry name" value="Sig_transdc_resp-reg_receiver"/>
</dbReference>
<dbReference type="PANTHER" id="PTHR43047:SF66">
    <property type="entry name" value="HISKA"/>
    <property type="match status" value="1"/>
</dbReference>
<dbReference type="RefSeq" id="WP_106677283.1">
    <property type="nucleotide sequence ID" value="NZ_JACHWV010000005.1"/>
</dbReference>
<dbReference type="InterPro" id="IPR004358">
    <property type="entry name" value="Sig_transdc_His_kin-like_C"/>
</dbReference>